<gene>
    <name evidence="2" type="ORF">HMPREF0860_1973</name>
    <name evidence="1" type="ORF">HMPREF1325_0102</name>
</gene>
<evidence type="ECO:0000313" key="3">
    <source>
        <dbReference type="Proteomes" id="UP000016412"/>
    </source>
</evidence>
<dbReference type="STRING" id="1125725.HMPREF1325_0102"/>
<evidence type="ECO:0000313" key="1">
    <source>
        <dbReference type="EMBL" id="ERF60888.1"/>
    </source>
</evidence>
<reference evidence="3 4" key="1">
    <citation type="submission" date="2013-08" db="EMBL/GenBank/DDBJ databases">
        <authorList>
            <person name="Durkin A.S."/>
            <person name="Haft D.R."/>
            <person name="McCorrison J."/>
            <person name="Torralba M."/>
            <person name="Gillis M."/>
            <person name="Haft D.H."/>
            <person name="Methe B."/>
            <person name="Sutton G."/>
            <person name="Nelson K.E."/>
        </authorList>
    </citation>
    <scope>NUCLEOTIDE SEQUENCE [LARGE SCALE GENOMIC DNA]</scope>
    <source>
        <strain evidence="2 4">ATCC 35536</strain>
        <strain evidence="1 3">VPI DR56BR1116</strain>
    </source>
</reference>
<protein>
    <submittedName>
        <fullName evidence="1">Uncharacterized protein</fullName>
    </submittedName>
</protein>
<sequence>MQKYRFFKNAPTVRLLYHSIAFLCALAYTHCESIRTAFLCFWRVLDKY</sequence>
<dbReference type="AlphaFoldDB" id="U1FM11"/>
<evidence type="ECO:0000313" key="2">
    <source>
        <dbReference type="EMBL" id="ERK01312.1"/>
    </source>
</evidence>
<dbReference type="Proteomes" id="UP000016646">
    <property type="component" value="Unassembled WGS sequence"/>
</dbReference>
<comment type="caution">
    <text evidence="1">The sequence shown here is derived from an EMBL/GenBank/DDBJ whole genome shotgun (WGS) entry which is preliminary data.</text>
</comment>
<organism evidence="1 3">
    <name type="scientific">Treponema socranskii subsp. socranskii VPI DR56BR1116 = ATCC 35536</name>
    <dbReference type="NCBI Taxonomy" id="1125725"/>
    <lineage>
        <taxon>Bacteria</taxon>
        <taxon>Pseudomonadati</taxon>
        <taxon>Spirochaetota</taxon>
        <taxon>Spirochaetia</taxon>
        <taxon>Spirochaetales</taxon>
        <taxon>Treponemataceae</taxon>
        <taxon>Treponema</taxon>
    </lineage>
</organism>
<name>U1FM11_TRESO</name>
<proteinExistence type="predicted"/>
<accession>U1FM11</accession>
<keyword evidence="4" id="KW-1185">Reference proteome</keyword>
<dbReference type="PATRIC" id="fig|1125725.3.peg.1124"/>
<dbReference type="EMBL" id="AVQI01000059">
    <property type="protein sequence ID" value="ERK01312.1"/>
    <property type="molecule type" value="Genomic_DNA"/>
</dbReference>
<dbReference type="EMBL" id="AUZJ01000024">
    <property type="protein sequence ID" value="ERF60888.1"/>
    <property type="molecule type" value="Genomic_DNA"/>
</dbReference>
<dbReference type="Proteomes" id="UP000016412">
    <property type="component" value="Unassembled WGS sequence"/>
</dbReference>
<evidence type="ECO:0000313" key="4">
    <source>
        <dbReference type="Proteomes" id="UP000016646"/>
    </source>
</evidence>